<dbReference type="KEGG" id="pnd:Pla175_04640"/>
<dbReference type="GO" id="GO:0005737">
    <property type="term" value="C:cytoplasm"/>
    <property type="evidence" value="ECO:0007669"/>
    <property type="project" value="UniProtKB-ARBA"/>
</dbReference>
<dbReference type="InterPro" id="IPR018967">
    <property type="entry name" value="FeS-contain_CDGSH-typ"/>
</dbReference>
<organism evidence="6 7">
    <name type="scientific">Pirellulimonas nuda</name>
    <dbReference type="NCBI Taxonomy" id="2528009"/>
    <lineage>
        <taxon>Bacteria</taxon>
        <taxon>Pseudomonadati</taxon>
        <taxon>Planctomycetota</taxon>
        <taxon>Planctomycetia</taxon>
        <taxon>Pirellulales</taxon>
        <taxon>Lacipirellulaceae</taxon>
        <taxon>Pirellulimonas</taxon>
    </lineage>
</organism>
<evidence type="ECO:0000259" key="5">
    <source>
        <dbReference type="SMART" id="SM00704"/>
    </source>
</evidence>
<sequence length="71" mass="7680">MADVTIRMRPSGPFLVEGPFKLIDSEGNAFELNPDKPAIALCRCGQSARRPFCDGAHKGCEFVSDERAPGV</sequence>
<accession>A0A518D6N9</accession>
<evidence type="ECO:0000256" key="4">
    <source>
        <dbReference type="ARBA" id="ARBA00023014"/>
    </source>
</evidence>
<dbReference type="GO" id="GO:0051537">
    <property type="term" value="F:2 iron, 2 sulfur cluster binding"/>
    <property type="evidence" value="ECO:0007669"/>
    <property type="project" value="UniProtKB-KW"/>
</dbReference>
<proteinExistence type="predicted"/>
<keyword evidence="1" id="KW-0001">2Fe-2S</keyword>
<evidence type="ECO:0000256" key="1">
    <source>
        <dbReference type="ARBA" id="ARBA00022714"/>
    </source>
</evidence>
<dbReference type="Proteomes" id="UP000317429">
    <property type="component" value="Chromosome"/>
</dbReference>
<feature type="domain" description="Iron-binding zinc finger CDGSH type" evidence="5">
    <location>
        <begin position="17"/>
        <end position="63"/>
    </location>
</feature>
<reference evidence="6 7" key="1">
    <citation type="submission" date="2019-02" db="EMBL/GenBank/DDBJ databases">
        <title>Deep-cultivation of Planctomycetes and their phenomic and genomic characterization uncovers novel biology.</title>
        <authorList>
            <person name="Wiegand S."/>
            <person name="Jogler M."/>
            <person name="Boedeker C."/>
            <person name="Pinto D."/>
            <person name="Vollmers J."/>
            <person name="Rivas-Marin E."/>
            <person name="Kohn T."/>
            <person name="Peeters S.H."/>
            <person name="Heuer A."/>
            <person name="Rast P."/>
            <person name="Oberbeckmann S."/>
            <person name="Bunk B."/>
            <person name="Jeske O."/>
            <person name="Meyerdierks A."/>
            <person name="Storesund J.E."/>
            <person name="Kallscheuer N."/>
            <person name="Luecker S."/>
            <person name="Lage O.M."/>
            <person name="Pohl T."/>
            <person name="Merkel B.J."/>
            <person name="Hornburger P."/>
            <person name="Mueller R.-W."/>
            <person name="Bruemmer F."/>
            <person name="Labrenz M."/>
            <person name="Spormann A.M."/>
            <person name="Op den Camp H."/>
            <person name="Overmann J."/>
            <person name="Amann R."/>
            <person name="Jetten M.S.M."/>
            <person name="Mascher T."/>
            <person name="Medema M.H."/>
            <person name="Devos D.P."/>
            <person name="Kaster A.-K."/>
            <person name="Ovreas L."/>
            <person name="Rohde M."/>
            <person name="Galperin M.Y."/>
            <person name="Jogler C."/>
        </authorList>
    </citation>
    <scope>NUCLEOTIDE SEQUENCE [LARGE SCALE GENOMIC DNA]</scope>
    <source>
        <strain evidence="6 7">Pla175</strain>
    </source>
</reference>
<protein>
    <submittedName>
        <fullName evidence="6">Iron-binding zinc finger CDGSH type</fullName>
    </submittedName>
</protein>
<dbReference type="GO" id="GO:0046872">
    <property type="term" value="F:metal ion binding"/>
    <property type="evidence" value="ECO:0007669"/>
    <property type="project" value="UniProtKB-KW"/>
</dbReference>
<evidence type="ECO:0000256" key="2">
    <source>
        <dbReference type="ARBA" id="ARBA00022723"/>
    </source>
</evidence>
<name>A0A518D6N9_9BACT</name>
<keyword evidence="7" id="KW-1185">Reference proteome</keyword>
<dbReference type="Gene3D" id="3.40.5.90">
    <property type="entry name" value="CDGSH iron-sulfur domain, mitoNEET-type"/>
    <property type="match status" value="1"/>
</dbReference>
<evidence type="ECO:0000256" key="3">
    <source>
        <dbReference type="ARBA" id="ARBA00023004"/>
    </source>
</evidence>
<dbReference type="EMBL" id="CP036291">
    <property type="protein sequence ID" value="QDU87109.1"/>
    <property type="molecule type" value="Genomic_DNA"/>
</dbReference>
<keyword evidence="4" id="KW-0411">Iron-sulfur</keyword>
<keyword evidence="3" id="KW-0408">Iron</keyword>
<dbReference type="RefSeq" id="WP_145280959.1">
    <property type="nucleotide sequence ID" value="NZ_CP036291.1"/>
</dbReference>
<dbReference type="SMART" id="SM00704">
    <property type="entry name" value="ZnF_CDGSH"/>
    <property type="match status" value="1"/>
</dbReference>
<dbReference type="Pfam" id="PF09360">
    <property type="entry name" value="zf-CDGSH"/>
    <property type="match status" value="1"/>
</dbReference>
<gene>
    <name evidence="6" type="ORF">Pla175_04640</name>
</gene>
<dbReference type="InterPro" id="IPR042216">
    <property type="entry name" value="MitoNEET_CISD"/>
</dbReference>
<evidence type="ECO:0000313" key="6">
    <source>
        <dbReference type="EMBL" id="QDU87109.1"/>
    </source>
</evidence>
<dbReference type="OrthoDB" id="9795032at2"/>
<evidence type="ECO:0000313" key="7">
    <source>
        <dbReference type="Proteomes" id="UP000317429"/>
    </source>
</evidence>
<dbReference type="AlphaFoldDB" id="A0A518D6N9"/>
<keyword evidence="2" id="KW-0479">Metal-binding</keyword>